<keyword evidence="7 9" id="KW-0560">Oxidoreductase</keyword>
<evidence type="ECO:0000256" key="10">
    <source>
        <dbReference type="SAM" id="MobiDB-lite"/>
    </source>
</evidence>
<proteinExistence type="inferred from homology"/>
<dbReference type="FunFam" id="3.30.70.420:FF:000001">
    <property type="entry name" value="3-hydroxy-3-methylglutaryl coenzyme A reductase"/>
    <property type="match status" value="1"/>
</dbReference>
<evidence type="ECO:0000256" key="9">
    <source>
        <dbReference type="RuleBase" id="RU361219"/>
    </source>
</evidence>
<comment type="pathway">
    <text evidence="9">Metabolic intermediate biosynthesis; (R)-mevalonate biosynthesis; (R)-mevalonate from acetyl-CoA: step 3/3.</text>
</comment>
<dbReference type="GO" id="GO:0004420">
    <property type="term" value="F:hydroxymethylglutaryl-CoA reductase (NADPH) activity"/>
    <property type="evidence" value="ECO:0007669"/>
    <property type="project" value="UniProtKB-EC"/>
</dbReference>
<dbReference type="EMBL" id="JANBUW010000501">
    <property type="protein sequence ID" value="KAJ2846585.1"/>
    <property type="molecule type" value="Genomic_DNA"/>
</dbReference>
<dbReference type="PANTHER" id="PTHR10572">
    <property type="entry name" value="3-HYDROXY-3-METHYLGLUTARYL-COENZYME A REDUCTASE"/>
    <property type="match status" value="1"/>
</dbReference>
<evidence type="ECO:0000256" key="8">
    <source>
        <dbReference type="ARBA" id="ARBA00023136"/>
    </source>
</evidence>
<dbReference type="Pfam" id="PF00368">
    <property type="entry name" value="HMG-CoA_red"/>
    <property type="match status" value="1"/>
</dbReference>
<name>A0A9W8LYX8_9FUNG</name>
<dbReference type="GO" id="GO:0015936">
    <property type="term" value="P:coenzyme A metabolic process"/>
    <property type="evidence" value="ECO:0007669"/>
    <property type="project" value="InterPro"/>
</dbReference>
<keyword evidence="8" id="KW-0472">Membrane</keyword>
<feature type="compositionally biased region" description="Low complexity" evidence="10">
    <location>
        <begin position="412"/>
        <end position="429"/>
    </location>
</feature>
<dbReference type="PROSITE" id="PS50065">
    <property type="entry name" value="HMG_COA_REDUCTASE_4"/>
    <property type="match status" value="1"/>
</dbReference>
<keyword evidence="5 9" id="KW-0521">NADP</keyword>
<dbReference type="Gene3D" id="3.90.770.10">
    <property type="entry name" value="3-hydroxy-3-methylglutaryl-coenzyme A Reductase, Chain A, domain 2"/>
    <property type="match status" value="1"/>
</dbReference>
<keyword evidence="6" id="KW-1133">Transmembrane helix</keyword>
<comment type="similarity">
    <text evidence="2 9">Belongs to the HMG-CoA reductase family.</text>
</comment>
<dbReference type="GO" id="GO:0006696">
    <property type="term" value="P:ergosterol biosynthetic process"/>
    <property type="evidence" value="ECO:0007669"/>
    <property type="project" value="TreeGrafter"/>
</dbReference>
<dbReference type="PRINTS" id="PR00071">
    <property type="entry name" value="HMGCOARDTASE"/>
</dbReference>
<dbReference type="FunFam" id="1.10.3270.10:FF:000001">
    <property type="entry name" value="3-hydroxy-3-methylglutaryl coenzyme A reductase"/>
    <property type="match status" value="1"/>
</dbReference>
<dbReference type="InterPro" id="IPR002202">
    <property type="entry name" value="HMG_CoA_Rdtase"/>
</dbReference>
<evidence type="ECO:0000256" key="5">
    <source>
        <dbReference type="ARBA" id="ARBA00022857"/>
    </source>
</evidence>
<evidence type="ECO:0000256" key="2">
    <source>
        <dbReference type="ARBA" id="ARBA00007661"/>
    </source>
</evidence>
<dbReference type="GO" id="GO:0005789">
    <property type="term" value="C:endoplasmic reticulum membrane"/>
    <property type="evidence" value="ECO:0007669"/>
    <property type="project" value="UniProtKB-SubCell"/>
</dbReference>
<dbReference type="FunFam" id="3.90.770.10:FF:000001">
    <property type="entry name" value="3-hydroxy-3-methylglutaryl coenzyme A reductase"/>
    <property type="match status" value="1"/>
</dbReference>
<dbReference type="InterPro" id="IPR009023">
    <property type="entry name" value="HMG_CoA_Rdtase_NAD(P)-bd_sf"/>
</dbReference>
<dbReference type="PROSITE" id="PS00066">
    <property type="entry name" value="HMG_COA_REDUCTASE_1"/>
    <property type="match status" value="1"/>
</dbReference>
<evidence type="ECO:0000256" key="3">
    <source>
        <dbReference type="ARBA" id="ARBA00022692"/>
    </source>
</evidence>
<dbReference type="Proteomes" id="UP001139887">
    <property type="component" value="Unassembled WGS sequence"/>
</dbReference>
<gene>
    <name evidence="11" type="primary">HMG1_1</name>
    <name evidence="11" type="ORF">IWW36_004283</name>
</gene>
<dbReference type="EC" id="1.1.1.34" evidence="9"/>
<dbReference type="SUPFAM" id="SSF56542">
    <property type="entry name" value="Substrate-binding domain of HMG-CoA reductase"/>
    <property type="match status" value="1"/>
</dbReference>
<keyword evidence="12" id="KW-1185">Reference proteome</keyword>
<protein>
    <recommendedName>
        <fullName evidence="9">3-hydroxy-3-methylglutaryl coenzyme A reductase</fullName>
        <shortName evidence="9">HMG-CoA reductase</shortName>
        <ecNumber evidence="9">1.1.1.34</ecNumber>
    </recommendedName>
</protein>
<dbReference type="InterPro" id="IPR023074">
    <property type="entry name" value="HMG_CoA_Rdtase_cat_sf"/>
</dbReference>
<evidence type="ECO:0000256" key="4">
    <source>
        <dbReference type="ARBA" id="ARBA00022824"/>
    </source>
</evidence>
<sequence length="437" mass="46082">MLNDDEVILLVNAGVIPAYALEKHLRDNIRAIKVRRALISRASSTGTLETSQLPYHHYDYSKVHGQCCENVIGIMPIPVGVAGPIRIDGELLHVPMATTEGALVASTSRGCKAILLGGGASTVLTNDGMTRGPCLQMPSVVRAGALKAWLDGDGLEQVREAFQSTSRFAKLQHLKVAIAGRLVFVRFTTFTGDAMGMNMISKGCEQALRFIQSKFPDCQVVSVSGNYCTDKKPAAINWIEGRGKSVVAEAVIPGDTVRKVLKTTVDDLCQLNLRKNLVGSAMAGSIGGFNAHAANTLTAIYLATGQDPAQNVESSMCITLMEPANDGRDLRISCSMPCIEVGTIGGGTVLPPQAACLEMLGCRGPNRETPGANAQKLARVICAAVMAGELSLCSALATGDLVRSHIALNRAAPTATPTNTPVSNVTPQPSSSNMRAD</sequence>
<comment type="subcellular location">
    <subcellularLocation>
        <location evidence="1 9">Endoplasmic reticulum membrane</location>
        <topology evidence="1 9">Multi-pass membrane protein</topology>
    </subcellularLocation>
</comment>
<organism evidence="11 12">
    <name type="scientific">Coemansia brasiliensis</name>
    <dbReference type="NCBI Taxonomy" id="2650707"/>
    <lineage>
        <taxon>Eukaryota</taxon>
        <taxon>Fungi</taxon>
        <taxon>Fungi incertae sedis</taxon>
        <taxon>Zoopagomycota</taxon>
        <taxon>Kickxellomycotina</taxon>
        <taxon>Kickxellomycetes</taxon>
        <taxon>Kickxellales</taxon>
        <taxon>Kickxellaceae</taxon>
        <taxon>Coemansia</taxon>
    </lineage>
</organism>
<dbReference type="AlphaFoldDB" id="A0A9W8LYX8"/>
<dbReference type="NCBIfam" id="TIGR00533">
    <property type="entry name" value="HMG_CoA_R_NADP"/>
    <property type="match status" value="1"/>
</dbReference>
<dbReference type="PANTHER" id="PTHR10572:SF24">
    <property type="entry name" value="3-HYDROXY-3-METHYLGLUTARYL-COENZYME A REDUCTASE"/>
    <property type="match status" value="1"/>
</dbReference>
<dbReference type="OrthoDB" id="310654at2759"/>
<dbReference type="Gene3D" id="3.30.70.420">
    <property type="entry name" value="Hydroxymethylglutaryl-CoA reductase, class I/II, NAD/NADP-binding domain"/>
    <property type="match status" value="1"/>
</dbReference>
<accession>A0A9W8LYX8</accession>
<dbReference type="Gene3D" id="1.10.3270.10">
    <property type="entry name" value="HMGR, N-terminal domain"/>
    <property type="match status" value="1"/>
</dbReference>
<dbReference type="GO" id="GO:0008299">
    <property type="term" value="P:isoprenoid biosynthetic process"/>
    <property type="evidence" value="ECO:0007669"/>
    <property type="project" value="InterPro"/>
</dbReference>
<comment type="caution">
    <text evidence="11">The sequence shown here is derived from an EMBL/GenBank/DDBJ whole genome shotgun (WGS) entry which is preliminary data.</text>
</comment>
<dbReference type="PROSITE" id="PS00318">
    <property type="entry name" value="HMG_COA_REDUCTASE_2"/>
    <property type="match status" value="1"/>
</dbReference>
<keyword evidence="4 9" id="KW-0256">Endoplasmic reticulum</keyword>
<evidence type="ECO:0000256" key="7">
    <source>
        <dbReference type="ARBA" id="ARBA00023002"/>
    </source>
</evidence>
<dbReference type="CDD" id="cd00643">
    <property type="entry name" value="HMG-CoA_reductase_classI"/>
    <property type="match status" value="1"/>
</dbReference>
<evidence type="ECO:0000313" key="11">
    <source>
        <dbReference type="EMBL" id="KAJ2846585.1"/>
    </source>
</evidence>
<dbReference type="GO" id="GO:0005778">
    <property type="term" value="C:peroxisomal membrane"/>
    <property type="evidence" value="ECO:0007669"/>
    <property type="project" value="TreeGrafter"/>
</dbReference>
<dbReference type="InterPro" id="IPR023282">
    <property type="entry name" value="HMG_CoA_Rdtase_N"/>
</dbReference>
<dbReference type="SUPFAM" id="SSF55035">
    <property type="entry name" value="NAD-binding domain of HMG-CoA reductase"/>
    <property type="match status" value="1"/>
</dbReference>
<feature type="region of interest" description="Disordered" evidence="10">
    <location>
        <begin position="412"/>
        <end position="437"/>
    </location>
</feature>
<evidence type="ECO:0000313" key="12">
    <source>
        <dbReference type="Proteomes" id="UP001139887"/>
    </source>
</evidence>
<keyword evidence="3" id="KW-0812">Transmembrane</keyword>
<reference evidence="11" key="1">
    <citation type="submission" date="2022-07" db="EMBL/GenBank/DDBJ databases">
        <title>Phylogenomic reconstructions and comparative analyses of Kickxellomycotina fungi.</title>
        <authorList>
            <person name="Reynolds N.K."/>
            <person name="Stajich J.E."/>
            <person name="Barry K."/>
            <person name="Grigoriev I.V."/>
            <person name="Crous P."/>
            <person name="Smith M.E."/>
        </authorList>
    </citation>
    <scope>NUCLEOTIDE SEQUENCE</scope>
    <source>
        <strain evidence="11">NRRL 1566</strain>
    </source>
</reference>
<evidence type="ECO:0000256" key="6">
    <source>
        <dbReference type="ARBA" id="ARBA00022989"/>
    </source>
</evidence>
<dbReference type="InterPro" id="IPR023076">
    <property type="entry name" value="HMG_CoA_Rdtase_CS"/>
</dbReference>
<dbReference type="InterPro" id="IPR004554">
    <property type="entry name" value="HMG_CoA_Rdtase_eu_arc"/>
</dbReference>
<dbReference type="InterPro" id="IPR009029">
    <property type="entry name" value="HMG_CoA_Rdtase_sub-bd_dom_sf"/>
</dbReference>
<comment type="catalytic activity">
    <reaction evidence="9">
        <text>(R)-mevalonate + 2 NADP(+) + CoA = (3S)-3-hydroxy-3-methylglutaryl-CoA + 2 NADPH + 2 H(+)</text>
        <dbReference type="Rhea" id="RHEA:15989"/>
        <dbReference type="ChEBI" id="CHEBI:15378"/>
        <dbReference type="ChEBI" id="CHEBI:36464"/>
        <dbReference type="ChEBI" id="CHEBI:43074"/>
        <dbReference type="ChEBI" id="CHEBI:57287"/>
        <dbReference type="ChEBI" id="CHEBI:57783"/>
        <dbReference type="ChEBI" id="CHEBI:58349"/>
        <dbReference type="EC" id="1.1.1.34"/>
    </reaction>
</comment>
<evidence type="ECO:0000256" key="1">
    <source>
        <dbReference type="ARBA" id="ARBA00004477"/>
    </source>
</evidence>